<evidence type="ECO:0000313" key="1">
    <source>
        <dbReference type="EMBL" id="JAD88951.1"/>
    </source>
</evidence>
<protein>
    <submittedName>
        <fullName evidence="1">Uncharacterized protein</fullName>
    </submittedName>
</protein>
<sequence>MREIGGNAALFLSIPDGVWLASASGNLLGVYLSRS</sequence>
<reference evidence="1" key="1">
    <citation type="submission" date="2014-09" db="EMBL/GenBank/DDBJ databases">
        <authorList>
            <person name="Magalhaes I.L.F."/>
            <person name="Oliveira U."/>
            <person name="Santos F.R."/>
            <person name="Vidigal T.H.D.A."/>
            <person name="Brescovit A.D."/>
            <person name="Santos A.J."/>
        </authorList>
    </citation>
    <scope>NUCLEOTIDE SEQUENCE</scope>
    <source>
        <tissue evidence="1">Shoot tissue taken approximately 20 cm above the soil surface</tissue>
    </source>
</reference>
<dbReference type="EMBL" id="GBRH01208944">
    <property type="protein sequence ID" value="JAD88951.1"/>
    <property type="molecule type" value="Transcribed_RNA"/>
</dbReference>
<reference evidence="1" key="2">
    <citation type="journal article" date="2015" name="Data Brief">
        <title>Shoot transcriptome of the giant reed, Arundo donax.</title>
        <authorList>
            <person name="Barrero R.A."/>
            <person name="Guerrero F.D."/>
            <person name="Moolhuijzen P."/>
            <person name="Goolsby J.A."/>
            <person name="Tidwell J."/>
            <person name="Bellgard S.E."/>
            <person name="Bellgard M.I."/>
        </authorList>
    </citation>
    <scope>NUCLEOTIDE SEQUENCE</scope>
    <source>
        <tissue evidence="1">Shoot tissue taken approximately 20 cm above the soil surface</tissue>
    </source>
</reference>
<accession>A0A0A9DMC9</accession>
<proteinExistence type="predicted"/>
<organism evidence="1">
    <name type="scientific">Arundo donax</name>
    <name type="common">Giant reed</name>
    <name type="synonym">Donax arundinaceus</name>
    <dbReference type="NCBI Taxonomy" id="35708"/>
    <lineage>
        <taxon>Eukaryota</taxon>
        <taxon>Viridiplantae</taxon>
        <taxon>Streptophyta</taxon>
        <taxon>Embryophyta</taxon>
        <taxon>Tracheophyta</taxon>
        <taxon>Spermatophyta</taxon>
        <taxon>Magnoliopsida</taxon>
        <taxon>Liliopsida</taxon>
        <taxon>Poales</taxon>
        <taxon>Poaceae</taxon>
        <taxon>PACMAD clade</taxon>
        <taxon>Arundinoideae</taxon>
        <taxon>Arundineae</taxon>
        <taxon>Arundo</taxon>
    </lineage>
</organism>
<dbReference type="AlphaFoldDB" id="A0A0A9DMC9"/>
<name>A0A0A9DMC9_ARUDO</name>